<gene>
    <name evidence="2" type="ORF">HD593_010233</name>
</gene>
<dbReference type="Gene3D" id="2.40.10.10">
    <property type="entry name" value="Trypsin-like serine proteases"/>
    <property type="match status" value="2"/>
</dbReference>
<proteinExistence type="predicted"/>
<keyword evidence="2" id="KW-0645">Protease</keyword>
<keyword evidence="2" id="KW-0378">Hydrolase</keyword>
<dbReference type="GO" id="GO:0006508">
    <property type="term" value="P:proteolysis"/>
    <property type="evidence" value="ECO:0007669"/>
    <property type="project" value="UniProtKB-KW"/>
</dbReference>
<dbReference type="GO" id="GO:0004252">
    <property type="term" value="F:serine-type endopeptidase activity"/>
    <property type="evidence" value="ECO:0007669"/>
    <property type="project" value="InterPro"/>
</dbReference>
<keyword evidence="1" id="KW-0732">Signal</keyword>
<comment type="caution">
    <text evidence="2">The sequence shown here is derived from an EMBL/GenBank/DDBJ whole genome shotgun (WGS) entry which is preliminary data.</text>
</comment>
<reference evidence="2 3" key="1">
    <citation type="submission" date="2020-08" db="EMBL/GenBank/DDBJ databases">
        <title>Sequencing the genomes of 1000 actinobacteria strains.</title>
        <authorList>
            <person name="Klenk H.-P."/>
        </authorList>
    </citation>
    <scope>NUCLEOTIDE SEQUENCE [LARGE SCALE GENOMIC DNA]</scope>
    <source>
        <strain evidence="2 3">DSM 43768</strain>
    </source>
</reference>
<evidence type="ECO:0000313" key="3">
    <source>
        <dbReference type="Proteomes" id="UP000565579"/>
    </source>
</evidence>
<dbReference type="EMBL" id="JACHMI010000001">
    <property type="protein sequence ID" value="MBB6555438.1"/>
    <property type="molecule type" value="Genomic_DNA"/>
</dbReference>
<dbReference type="Pfam" id="PF13365">
    <property type="entry name" value="Trypsin_2"/>
    <property type="match status" value="1"/>
</dbReference>
<dbReference type="AlphaFoldDB" id="A0A7X0P524"/>
<dbReference type="InterPro" id="IPR043504">
    <property type="entry name" value="Peptidase_S1_PA_chymotrypsin"/>
</dbReference>
<evidence type="ECO:0000256" key="1">
    <source>
        <dbReference type="SAM" id="SignalP"/>
    </source>
</evidence>
<feature type="signal peptide" evidence="1">
    <location>
        <begin position="1"/>
        <end position="20"/>
    </location>
</feature>
<keyword evidence="3" id="KW-1185">Reference proteome</keyword>
<dbReference type="Proteomes" id="UP000565579">
    <property type="component" value="Unassembled WGS sequence"/>
</dbReference>
<sequence>MTRWFWLPVVLALAGCSASAPPVPVLGDAPAAGSGVAVSQEDGDAARSVVRLRVIAPSCNKEIEGTGFVYAPQRVVTAAHVVAGAIPVSPVVTTADGEVYEGRVVAFDPDADIAVLYVPKLPAPALRITPAPEPLLPIPGLSLADARMPGYPKGAKQLVTQPVEIERRIKAEGPNLYRDRQVTRVVLEFSAEVHAGVSGAPLILEDGAVAGMVFAAAKQQPDEGFALAGEELLPVTERAAKATKHVSTQRCDENE</sequence>
<dbReference type="PROSITE" id="PS51257">
    <property type="entry name" value="PROKAR_LIPOPROTEIN"/>
    <property type="match status" value="1"/>
</dbReference>
<dbReference type="InterPro" id="IPR009003">
    <property type="entry name" value="Peptidase_S1_PA"/>
</dbReference>
<dbReference type="SUPFAM" id="SSF50494">
    <property type="entry name" value="Trypsin-like serine proteases"/>
    <property type="match status" value="1"/>
</dbReference>
<organism evidence="2 3">
    <name type="scientific">Nonomuraea rubra</name>
    <dbReference type="NCBI Taxonomy" id="46180"/>
    <lineage>
        <taxon>Bacteria</taxon>
        <taxon>Bacillati</taxon>
        <taxon>Actinomycetota</taxon>
        <taxon>Actinomycetes</taxon>
        <taxon>Streptosporangiales</taxon>
        <taxon>Streptosporangiaceae</taxon>
        <taxon>Nonomuraea</taxon>
    </lineage>
</organism>
<feature type="chain" id="PRO_5038405572" evidence="1">
    <location>
        <begin position="21"/>
        <end position="255"/>
    </location>
</feature>
<protein>
    <submittedName>
        <fullName evidence="2">S1-C subfamily serine protease</fullName>
    </submittedName>
</protein>
<dbReference type="RefSeq" id="WP_185110023.1">
    <property type="nucleotide sequence ID" value="NZ_BAAAXY010000006.1"/>
</dbReference>
<dbReference type="PANTHER" id="PTHR43019:SF23">
    <property type="entry name" value="PROTEASE DO-LIKE 5, CHLOROPLASTIC"/>
    <property type="match status" value="1"/>
</dbReference>
<accession>A0A7X0P524</accession>
<dbReference type="InterPro" id="IPR001940">
    <property type="entry name" value="Peptidase_S1C"/>
</dbReference>
<evidence type="ECO:0000313" key="2">
    <source>
        <dbReference type="EMBL" id="MBB6555438.1"/>
    </source>
</evidence>
<dbReference type="PRINTS" id="PR00834">
    <property type="entry name" value="PROTEASES2C"/>
</dbReference>
<name>A0A7X0P524_9ACTN</name>
<dbReference type="PANTHER" id="PTHR43019">
    <property type="entry name" value="SERINE ENDOPROTEASE DEGS"/>
    <property type="match status" value="1"/>
</dbReference>